<dbReference type="Gene3D" id="1.10.287.40">
    <property type="entry name" value="Serine-tRNA synthetase, tRNA binding domain"/>
    <property type="match status" value="1"/>
</dbReference>
<dbReference type="CDD" id="cd00770">
    <property type="entry name" value="SerRS_core"/>
    <property type="match status" value="1"/>
</dbReference>
<dbReference type="EC" id="6.1.1.11" evidence="12"/>
<feature type="binding site" evidence="12">
    <location>
        <position position="380"/>
    </location>
    <ligand>
        <name>L-serine</name>
        <dbReference type="ChEBI" id="CHEBI:33384"/>
    </ligand>
</feature>
<name>A0A1G6KM01_9BACT</name>
<dbReference type="Pfam" id="PF02403">
    <property type="entry name" value="Seryl_tRNA_N"/>
    <property type="match status" value="1"/>
</dbReference>
<dbReference type="AlphaFoldDB" id="A0A1G6KM01"/>
<feature type="binding site" evidence="12 14">
    <location>
        <begin position="259"/>
        <end position="261"/>
    </location>
    <ligand>
        <name>ATP</name>
        <dbReference type="ChEBI" id="CHEBI:30616"/>
    </ligand>
</feature>
<accession>A0A1G6KM01</accession>
<reference evidence="18" key="1">
    <citation type="submission" date="2016-10" db="EMBL/GenBank/DDBJ databases">
        <authorList>
            <person name="Varghese N."/>
            <person name="Submissions S."/>
        </authorList>
    </citation>
    <scope>NUCLEOTIDE SEQUENCE [LARGE SCALE GENOMIC DNA]</scope>
    <source>
        <strain evidence="18">DSM 8415</strain>
    </source>
</reference>
<dbReference type="InterPro" id="IPR045864">
    <property type="entry name" value="aa-tRNA-synth_II/BPL/LPL"/>
</dbReference>
<evidence type="ECO:0000256" key="13">
    <source>
        <dbReference type="PIRSR" id="PIRSR001529-1"/>
    </source>
</evidence>
<comment type="domain">
    <text evidence="12">Consists of two distinct domains, a catalytic core and a N-terminal extension that is involved in tRNA binding.</text>
</comment>
<dbReference type="UniPathway" id="UPA00906">
    <property type="reaction ID" value="UER00895"/>
</dbReference>
<dbReference type="InterPro" id="IPR042103">
    <property type="entry name" value="SerRS_1_N_sf"/>
</dbReference>
<dbReference type="InterPro" id="IPR010978">
    <property type="entry name" value="tRNA-bd_arm"/>
</dbReference>
<comment type="catalytic activity">
    <reaction evidence="10 12">
        <text>tRNA(Sec) + L-serine + ATP = L-seryl-tRNA(Sec) + AMP + diphosphate + H(+)</text>
        <dbReference type="Rhea" id="RHEA:42580"/>
        <dbReference type="Rhea" id="RHEA-COMP:9742"/>
        <dbReference type="Rhea" id="RHEA-COMP:10128"/>
        <dbReference type="ChEBI" id="CHEBI:15378"/>
        <dbReference type="ChEBI" id="CHEBI:30616"/>
        <dbReference type="ChEBI" id="CHEBI:33019"/>
        <dbReference type="ChEBI" id="CHEBI:33384"/>
        <dbReference type="ChEBI" id="CHEBI:78442"/>
        <dbReference type="ChEBI" id="CHEBI:78533"/>
        <dbReference type="ChEBI" id="CHEBI:456215"/>
        <dbReference type="EC" id="6.1.1.11"/>
    </reaction>
</comment>
<keyword evidence="9 12" id="KW-0030">Aminoacyl-tRNA synthetase</keyword>
<dbReference type="GO" id="GO:0016260">
    <property type="term" value="P:selenocysteine biosynthetic process"/>
    <property type="evidence" value="ECO:0007669"/>
    <property type="project" value="UniProtKB-UniRule"/>
</dbReference>
<dbReference type="Pfam" id="PF00587">
    <property type="entry name" value="tRNA-synt_2b"/>
    <property type="match status" value="1"/>
</dbReference>
<dbReference type="EMBL" id="FMYU01000004">
    <property type="protein sequence ID" value="SDC31947.1"/>
    <property type="molecule type" value="Genomic_DNA"/>
</dbReference>
<dbReference type="GO" id="GO:0005524">
    <property type="term" value="F:ATP binding"/>
    <property type="evidence" value="ECO:0007669"/>
    <property type="project" value="UniProtKB-UniRule"/>
</dbReference>
<evidence type="ECO:0000256" key="11">
    <source>
        <dbReference type="ARBA" id="ARBA00048823"/>
    </source>
</evidence>
<feature type="coiled-coil region" evidence="15">
    <location>
        <begin position="31"/>
        <end position="96"/>
    </location>
</feature>
<dbReference type="PROSITE" id="PS50862">
    <property type="entry name" value="AA_TRNA_LIGASE_II"/>
    <property type="match status" value="1"/>
</dbReference>
<dbReference type="InterPro" id="IPR015866">
    <property type="entry name" value="Ser-tRNA-synth_1_N"/>
</dbReference>
<keyword evidence="7 12" id="KW-0067">ATP-binding</keyword>
<evidence type="ECO:0000256" key="3">
    <source>
        <dbReference type="ARBA" id="ARBA00010728"/>
    </source>
</evidence>
<dbReference type="NCBIfam" id="TIGR00414">
    <property type="entry name" value="serS"/>
    <property type="match status" value="1"/>
</dbReference>
<organism evidence="17 18">
    <name type="scientific">Desulfurella multipotens</name>
    <dbReference type="NCBI Taxonomy" id="79269"/>
    <lineage>
        <taxon>Bacteria</taxon>
        <taxon>Pseudomonadati</taxon>
        <taxon>Campylobacterota</taxon>
        <taxon>Desulfurellia</taxon>
        <taxon>Desulfurellales</taxon>
        <taxon>Desulfurellaceae</taxon>
        <taxon>Desulfurella</taxon>
    </lineage>
</organism>
<comment type="catalytic activity">
    <reaction evidence="11 12">
        <text>tRNA(Ser) + L-serine + ATP = L-seryl-tRNA(Ser) + AMP + diphosphate + H(+)</text>
        <dbReference type="Rhea" id="RHEA:12292"/>
        <dbReference type="Rhea" id="RHEA-COMP:9669"/>
        <dbReference type="Rhea" id="RHEA-COMP:9703"/>
        <dbReference type="ChEBI" id="CHEBI:15378"/>
        <dbReference type="ChEBI" id="CHEBI:30616"/>
        <dbReference type="ChEBI" id="CHEBI:33019"/>
        <dbReference type="ChEBI" id="CHEBI:33384"/>
        <dbReference type="ChEBI" id="CHEBI:78442"/>
        <dbReference type="ChEBI" id="CHEBI:78533"/>
        <dbReference type="ChEBI" id="CHEBI:456215"/>
        <dbReference type="EC" id="6.1.1.11"/>
    </reaction>
</comment>
<dbReference type="PANTHER" id="PTHR43697">
    <property type="entry name" value="SERYL-TRNA SYNTHETASE"/>
    <property type="match status" value="1"/>
</dbReference>
<comment type="subcellular location">
    <subcellularLocation>
        <location evidence="1 12">Cytoplasm</location>
    </subcellularLocation>
</comment>
<evidence type="ECO:0000256" key="1">
    <source>
        <dbReference type="ARBA" id="ARBA00004496"/>
    </source>
</evidence>
<dbReference type="InterPro" id="IPR002317">
    <property type="entry name" value="Ser-tRNA-ligase_type_1"/>
</dbReference>
<evidence type="ECO:0000256" key="5">
    <source>
        <dbReference type="ARBA" id="ARBA00022598"/>
    </source>
</evidence>
<feature type="binding site" evidence="13">
    <location>
        <position position="259"/>
    </location>
    <ligand>
        <name>L-serine</name>
        <dbReference type="ChEBI" id="CHEBI:33384"/>
    </ligand>
</feature>
<gene>
    <name evidence="12" type="primary">serS</name>
    <name evidence="17" type="ORF">SAMN05660835_00631</name>
</gene>
<evidence type="ECO:0000256" key="9">
    <source>
        <dbReference type="ARBA" id="ARBA00023146"/>
    </source>
</evidence>
<keyword evidence="15" id="KW-0175">Coiled coil</keyword>
<proteinExistence type="inferred from homology"/>
<feature type="binding site" evidence="12 14">
    <location>
        <begin position="346"/>
        <end position="349"/>
    </location>
    <ligand>
        <name>ATP</name>
        <dbReference type="ChEBI" id="CHEBI:30616"/>
    </ligand>
</feature>
<dbReference type="InterPro" id="IPR006195">
    <property type="entry name" value="aa-tRNA-synth_II"/>
</dbReference>
<dbReference type="PRINTS" id="PR00981">
    <property type="entry name" value="TRNASYNTHSER"/>
</dbReference>
<dbReference type="Gene3D" id="3.30.930.10">
    <property type="entry name" value="Bira Bifunctional Protein, Domain 2"/>
    <property type="match status" value="1"/>
</dbReference>
<feature type="binding site" evidence="12 13">
    <location>
        <position position="282"/>
    </location>
    <ligand>
        <name>L-serine</name>
        <dbReference type="ChEBI" id="CHEBI:33384"/>
    </ligand>
</feature>
<evidence type="ECO:0000256" key="10">
    <source>
        <dbReference type="ARBA" id="ARBA00047929"/>
    </source>
</evidence>
<dbReference type="InterPro" id="IPR033729">
    <property type="entry name" value="SerRS_core"/>
</dbReference>
<keyword evidence="4 12" id="KW-0963">Cytoplasm</keyword>
<evidence type="ECO:0000313" key="18">
    <source>
        <dbReference type="Proteomes" id="UP000199411"/>
    </source>
</evidence>
<comment type="function">
    <text evidence="12">Catalyzes the attachment of serine to tRNA(Ser). Is also able to aminoacylate tRNA(Sec) with serine, to form the misacylated tRNA L-seryl-tRNA(Sec), which will be further converted into selenocysteinyl-tRNA(Sec).</text>
</comment>
<comment type="subunit">
    <text evidence="12">Homodimer. The tRNA molecule binds across the dimer.</text>
</comment>
<evidence type="ECO:0000256" key="14">
    <source>
        <dbReference type="PIRSR" id="PIRSR001529-2"/>
    </source>
</evidence>
<dbReference type="GO" id="GO:0004828">
    <property type="term" value="F:serine-tRNA ligase activity"/>
    <property type="evidence" value="ECO:0007669"/>
    <property type="project" value="UniProtKB-UniRule"/>
</dbReference>
<keyword evidence="5 12" id="KW-0436">Ligase</keyword>
<feature type="binding site" evidence="13">
    <location>
        <position position="378"/>
    </location>
    <ligand>
        <name>L-serine</name>
        <dbReference type="ChEBI" id="CHEBI:33384"/>
    </ligand>
</feature>
<dbReference type="GO" id="GO:0005737">
    <property type="term" value="C:cytoplasm"/>
    <property type="evidence" value="ECO:0007669"/>
    <property type="project" value="UniProtKB-SubCell"/>
</dbReference>
<sequence length="418" mass="47412">MLDVSILRQNPRLIEDTLKKRGNTSIDLNKLIELDEQIRKIKSEIDSLLHTRKVISKEIGSIKAKKGDSKELEAKVKSISLEIENLEESLSKKNEQFLSMWLLVPNLVDDSVALGKDESENVEIRRVGEPKLFEFEVKAHDEIAKDLDILDFDRAAKVSGSRFVYYKNQGAKLERALINFMLDLHTKNGYSEIIVPYIVNEDSMIGTGQFPKFKEEAYNVEGQFLIPTAEVPLVNFHKDELLSESLLPIKYVAYSACFRKEAGSYGKDVRGIIRQHQFNKVELVQFTRPQDSFDALESLTNQAELVLKELGLPYRVVMLCSGDLGFASAKTYDLEVWFPSQNRYREISSCSNTLDFQARRAKIKVKGSKGNYYPHTLNGSGVAVGRCFAAILENFQTKDGNVKIPEKLVSYYGGEFLV</sequence>
<comment type="pathway">
    <text evidence="2 12">Aminoacyl-tRNA biosynthesis; selenocysteinyl-tRNA(Sec) biosynthesis; L-seryl-tRNA(Sec) from L-serine and tRNA(Sec): step 1/1.</text>
</comment>
<dbReference type="SUPFAM" id="SSF55681">
    <property type="entry name" value="Class II aaRS and biotin synthetases"/>
    <property type="match status" value="1"/>
</dbReference>
<evidence type="ECO:0000313" key="17">
    <source>
        <dbReference type="EMBL" id="SDC31947.1"/>
    </source>
</evidence>
<dbReference type="HAMAP" id="MF_00176">
    <property type="entry name" value="Ser_tRNA_synth_type1"/>
    <property type="match status" value="1"/>
</dbReference>
<comment type="caution">
    <text evidence="12">Lacks conserved residue(s) required for the propagation of feature annotation.</text>
</comment>
<comment type="similarity">
    <text evidence="3 12">Belongs to the class-II aminoacyl-tRNA synthetase family. Type-1 seryl-tRNA synthetase subfamily.</text>
</comment>
<dbReference type="OrthoDB" id="9804647at2"/>
<evidence type="ECO:0000256" key="15">
    <source>
        <dbReference type="SAM" id="Coils"/>
    </source>
</evidence>
<evidence type="ECO:0000256" key="7">
    <source>
        <dbReference type="ARBA" id="ARBA00022840"/>
    </source>
</evidence>
<evidence type="ECO:0000259" key="16">
    <source>
        <dbReference type="PROSITE" id="PS50862"/>
    </source>
</evidence>
<dbReference type="GO" id="GO:0006434">
    <property type="term" value="P:seryl-tRNA aminoacylation"/>
    <property type="evidence" value="ECO:0007669"/>
    <property type="project" value="UniProtKB-UniRule"/>
</dbReference>
<keyword evidence="8 12" id="KW-0648">Protein biosynthesis</keyword>
<dbReference type="InterPro" id="IPR002314">
    <property type="entry name" value="aa-tRNA-synt_IIb"/>
</dbReference>
<dbReference type="SUPFAM" id="SSF46589">
    <property type="entry name" value="tRNA-binding arm"/>
    <property type="match status" value="1"/>
</dbReference>
<evidence type="ECO:0000256" key="4">
    <source>
        <dbReference type="ARBA" id="ARBA00022490"/>
    </source>
</evidence>
<feature type="binding site" evidence="13">
    <location>
        <position position="228"/>
    </location>
    <ligand>
        <name>L-serine</name>
        <dbReference type="ChEBI" id="CHEBI:33384"/>
    </ligand>
</feature>
<keyword evidence="6 12" id="KW-0547">Nucleotide-binding</keyword>
<evidence type="ECO:0000256" key="2">
    <source>
        <dbReference type="ARBA" id="ARBA00005045"/>
    </source>
</evidence>
<protein>
    <recommendedName>
        <fullName evidence="12">Serine--tRNA ligase</fullName>
        <ecNumber evidence="12">6.1.1.11</ecNumber>
    </recommendedName>
    <alternativeName>
        <fullName evidence="12">Seryl-tRNA synthetase</fullName>
        <shortName evidence="12">SerRS</shortName>
    </alternativeName>
    <alternativeName>
        <fullName evidence="12">Seryl-tRNA(Ser/Sec) synthetase</fullName>
    </alternativeName>
</protein>
<dbReference type="PANTHER" id="PTHR43697:SF1">
    <property type="entry name" value="SERINE--TRNA LIGASE"/>
    <property type="match status" value="1"/>
</dbReference>
<keyword evidence="18" id="KW-1185">Reference proteome</keyword>
<evidence type="ECO:0000256" key="12">
    <source>
        <dbReference type="HAMAP-Rule" id="MF_00176"/>
    </source>
</evidence>
<feature type="binding site" evidence="12">
    <location>
        <begin position="228"/>
        <end position="230"/>
    </location>
    <ligand>
        <name>L-serine</name>
        <dbReference type="ChEBI" id="CHEBI:33384"/>
    </ligand>
</feature>
<dbReference type="RefSeq" id="WP_025391503.1">
    <property type="nucleotide sequence ID" value="NZ_FMYU01000004.1"/>
</dbReference>
<evidence type="ECO:0000256" key="6">
    <source>
        <dbReference type="ARBA" id="ARBA00022741"/>
    </source>
</evidence>
<feature type="domain" description="Aminoacyl-transfer RNA synthetases class-II family profile" evidence="16">
    <location>
        <begin position="172"/>
        <end position="405"/>
    </location>
</feature>
<dbReference type="Proteomes" id="UP000199411">
    <property type="component" value="Unassembled WGS sequence"/>
</dbReference>
<dbReference type="PIRSF" id="PIRSF001529">
    <property type="entry name" value="Ser-tRNA-synth_IIa"/>
    <property type="match status" value="1"/>
</dbReference>
<evidence type="ECO:0000256" key="8">
    <source>
        <dbReference type="ARBA" id="ARBA00022917"/>
    </source>
</evidence>